<dbReference type="AlphaFoldDB" id="A0A6A6V9B8"/>
<evidence type="ECO:0000313" key="3">
    <source>
        <dbReference type="Proteomes" id="UP000799440"/>
    </source>
</evidence>
<proteinExistence type="predicted"/>
<evidence type="ECO:0000313" key="2">
    <source>
        <dbReference type="EMBL" id="KAF2747222.1"/>
    </source>
</evidence>
<feature type="compositionally biased region" description="Polar residues" evidence="1">
    <location>
        <begin position="16"/>
        <end position="36"/>
    </location>
</feature>
<keyword evidence="3" id="KW-1185">Reference proteome</keyword>
<gene>
    <name evidence="2" type="ORF">M011DRAFT_51772</name>
</gene>
<evidence type="ECO:0000256" key="1">
    <source>
        <dbReference type="SAM" id="MobiDB-lite"/>
    </source>
</evidence>
<organism evidence="2 3">
    <name type="scientific">Sporormia fimetaria CBS 119925</name>
    <dbReference type="NCBI Taxonomy" id="1340428"/>
    <lineage>
        <taxon>Eukaryota</taxon>
        <taxon>Fungi</taxon>
        <taxon>Dikarya</taxon>
        <taxon>Ascomycota</taxon>
        <taxon>Pezizomycotina</taxon>
        <taxon>Dothideomycetes</taxon>
        <taxon>Pleosporomycetidae</taxon>
        <taxon>Pleosporales</taxon>
        <taxon>Sporormiaceae</taxon>
        <taxon>Sporormia</taxon>
    </lineage>
</organism>
<dbReference type="Proteomes" id="UP000799440">
    <property type="component" value="Unassembled WGS sequence"/>
</dbReference>
<name>A0A6A6V9B8_9PLEO</name>
<feature type="region of interest" description="Disordered" evidence="1">
    <location>
        <begin position="1"/>
        <end position="36"/>
    </location>
</feature>
<protein>
    <submittedName>
        <fullName evidence="2">Uncharacterized protein</fullName>
    </submittedName>
</protein>
<sequence>MTDCNVNDSLPAPASMESTTRSPNSATSGPLSTRMCSGTMEREAVPPAFPHYTASGAGIFQVNCAAPAMICVRSLWNAYSDRRGSLHHVSISAPKRLGVLRSVSRCPLHRERVTTVDAAPLLGPPCSHDGLTDSRQKMSGPQGRAAVLRPVACRGHRG</sequence>
<accession>A0A6A6V9B8</accession>
<dbReference type="EMBL" id="MU006573">
    <property type="protein sequence ID" value="KAF2747222.1"/>
    <property type="molecule type" value="Genomic_DNA"/>
</dbReference>
<reference evidence="2" key="1">
    <citation type="journal article" date="2020" name="Stud. Mycol.">
        <title>101 Dothideomycetes genomes: a test case for predicting lifestyles and emergence of pathogens.</title>
        <authorList>
            <person name="Haridas S."/>
            <person name="Albert R."/>
            <person name="Binder M."/>
            <person name="Bloem J."/>
            <person name="Labutti K."/>
            <person name="Salamov A."/>
            <person name="Andreopoulos B."/>
            <person name="Baker S."/>
            <person name="Barry K."/>
            <person name="Bills G."/>
            <person name="Bluhm B."/>
            <person name="Cannon C."/>
            <person name="Castanera R."/>
            <person name="Culley D."/>
            <person name="Daum C."/>
            <person name="Ezra D."/>
            <person name="Gonzalez J."/>
            <person name="Henrissat B."/>
            <person name="Kuo A."/>
            <person name="Liang C."/>
            <person name="Lipzen A."/>
            <person name="Lutzoni F."/>
            <person name="Magnuson J."/>
            <person name="Mondo S."/>
            <person name="Nolan M."/>
            <person name="Ohm R."/>
            <person name="Pangilinan J."/>
            <person name="Park H.-J."/>
            <person name="Ramirez L."/>
            <person name="Alfaro M."/>
            <person name="Sun H."/>
            <person name="Tritt A."/>
            <person name="Yoshinaga Y."/>
            <person name="Zwiers L.-H."/>
            <person name="Turgeon B."/>
            <person name="Goodwin S."/>
            <person name="Spatafora J."/>
            <person name="Crous P."/>
            <person name="Grigoriev I."/>
        </authorList>
    </citation>
    <scope>NUCLEOTIDE SEQUENCE</scope>
    <source>
        <strain evidence="2">CBS 119925</strain>
    </source>
</reference>